<keyword evidence="1" id="KW-0472">Membrane</keyword>
<dbReference type="EMBL" id="AK366763">
    <property type="protein sequence ID" value="BAJ97966.1"/>
    <property type="molecule type" value="mRNA"/>
</dbReference>
<proteinExistence type="evidence at transcript level"/>
<name>F2DS95_HORVV</name>
<feature type="transmembrane region" description="Helical" evidence="1">
    <location>
        <begin position="12"/>
        <end position="32"/>
    </location>
</feature>
<keyword evidence="1" id="KW-1133">Transmembrane helix</keyword>
<evidence type="ECO:0000256" key="1">
    <source>
        <dbReference type="SAM" id="Phobius"/>
    </source>
</evidence>
<protein>
    <submittedName>
        <fullName evidence="2">Predicted protein</fullName>
    </submittedName>
</protein>
<sequence>MVLEWIKANNFYFQITAGLLAKIRDIFILALIRMPFFDIYSTIKTTYIQKNYDDTVVYTKVSLNCHEMNRLQTGCFKYIYFSTFLIC</sequence>
<reference evidence="2" key="1">
    <citation type="journal article" date="2011" name="Plant Physiol.">
        <title>Comprehensive sequence analysis of 24,783 barley full-length cDNAs derived from 12 clone libraries.</title>
        <authorList>
            <person name="Matsumoto T."/>
            <person name="Tanaka T."/>
            <person name="Sakai H."/>
            <person name="Amano N."/>
            <person name="Kanamori H."/>
            <person name="Kurita K."/>
            <person name="Kikuta A."/>
            <person name="Kamiya K."/>
            <person name="Yamamoto M."/>
            <person name="Ikawa H."/>
            <person name="Fujii N."/>
            <person name="Hori K."/>
            <person name="Itoh T."/>
            <person name="Sato K."/>
        </authorList>
    </citation>
    <scope>NUCLEOTIDE SEQUENCE</scope>
    <source>
        <tissue evidence="2">Shoot and root</tissue>
    </source>
</reference>
<organism evidence="2">
    <name type="scientific">Hordeum vulgare subsp. vulgare</name>
    <name type="common">Domesticated barley</name>
    <dbReference type="NCBI Taxonomy" id="112509"/>
    <lineage>
        <taxon>Eukaryota</taxon>
        <taxon>Viridiplantae</taxon>
        <taxon>Streptophyta</taxon>
        <taxon>Embryophyta</taxon>
        <taxon>Tracheophyta</taxon>
        <taxon>Spermatophyta</taxon>
        <taxon>Magnoliopsida</taxon>
        <taxon>Liliopsida</taxon>
        <taxon>Poales</taxon>
        <taxon>Poaceae</taxon>
        <taxon>BOP clade</taxon>
        <taxon>Pooideae</taxon>
        <taxon>Triticodae</taxon>
        <taxon>Triticeae</taxon>
        <taxon>Hordeinae</taxon>
        <taxon>Hordeum</taxon>
    </lineage>
</organism>
<keyword evidence="1" id="KW-0812">Transmembrane</keyword>
<accession>F2DS95</accession>
<dbReference type="AlphaFoldDB" id="F2DS95"/>
<evidence type="ECO:0000313" key="2">
    <source>
        <dbReference type="EMBL" id="BAJ97966.1"/>
    </source>
</evidence>